<dbReference type="Gene3D" id="3.40.50.300">
    <property type="entry name" value="P-loop containing nucleotide triphosphate hydrolases"/>
    <property type="match status" value="2"/>
</dbReference>
<reference evidence="22 23" key="1">
    <citation type="journal article" date="2023" name="Microorganisms">
        <title>Thiorhodovibrio frisius and Trv. litoralis spp. nov., Two Novel Members from a Clade of Fastidious Purple Sulfur Bacteria That Exhibit Unique Red-Shifted Light-Harvesting Capabilities.</title>
        <authorList>
            <person name="Methner A."/>
            <person name="Kuzyk S.B."/>
            <person name="Petersen J."/>
            <person name="Bauer S."/>
            <person name="Brinkmann H."/>
            <person name="Sichau K."/>
            <person name="Wanner G."/>
            <person name="Wolf J."/>
            <person name="Neumann-Schaal M."/>
            <person name="Henke P."/>
            <person name="Tank M."/>
            <person name="Sproer C."/>
            <person name="Bunk B."/>
            <person name="Overmann J."/>
        </authorList>
    </citation>
    <scope>NUCLEOTIDE SEQUENCE [LARGE SCALE GENOMIC DNA]</scope>
    <source>
        <strain evidence="22 23">DSM 6702</strain>
    </source>
</reference>
<dbReference type="Proteomes" id="UP001432180">
    <property type="component" value="Chromosome"/>
</dbReference>
<dbReference type="PROSITE" id="PS51192">
    <property type="entry name" value="HELICASE_ATP_BIND_1"/>
    <property type="match status" value="1"/>
</dbReference>
<dbReference type="SUPFAM" id="SSF81886">
    <property type="entry name" value="Helical scaffold and wing domains of SecA"/>
    <property type="match status" value="1"/>
</dbReference>
<comment type="catalytic activity">
    <reaction evidence="16">
        <text>ATP + H2O + cellular proteinSide 1 = ADP + phosphate + cellular proteinSide 2.</text>
        <dbReference type="EC" id="7.4.2.8"/>
    </reaction>
</comment>
<protein>
    <recommendedName>
        <fullName evidence="16 17">Protein translocase subunit SecA</fullName>
        <ecNumber evidence="16">7.4.2.8</ecNumber>
    </recommendedName>
</protein>
<evidence type="ECO:0000259" key="20">
    <source>
        <dbReference type="PROSITE" id="PS51194"/>
    </source>
</evidence>
<evidence type="ECO:0000256" key="11">
    <source>
        <dbReference type="ARBA" id="ARBA00022840"/>
    </source>
</evidence>
<dbReference type="InterPro" id="IPR011130">
    <property type="entry name" value="SecA_preprotein_X-link_dom"/>
</dbReference>
<feature type="compositionally biased region" description="Basic residues" evidence="18">
    <location>
        <begin position="947"/>
        <end position="957"/>
    </location>
</feature>
<dbReference type="PANTHER" id="PTHR30612">
    <property type="entry name" value="SECA INNER MEMBRANE COMPONENT OF SEC PROTEIN SECRETION SYSTEM"/>
    <property type="match status" value="1"/>
</dbReference>
<feature type="domain" description="Helicase C-terminal" evidence="20">
    <location>
        <begin position="467"/>
        <end position="663"/>
    </location>
</feature>
<dbReference type="NCBIfam" id="NF009538">
    <property type="entry name" value="PRK12904.1"/>
    <property type="match status" value="1"/>
</dbReference>
<dbReference type="RefSeq" id="WP_328986608.1">
    <property type="nucleotide sequence ID" value="NZ_CP121472.1"/>
</dbReference>
<feature type="domain" description="Helicase ATP-binding" evidence="19">
    <location>
        <begin position="89"/>
        <end position="274"/>
    </location>
</feature>
<keyword evidence="4 16" id="KW-0813">Transport</keyword>
<keyword evidence="9 16" id="KW-0547">Nucleotide-binding</keyword>
<evidence type="ECO:0000259" key="19">
    <source>
        <dbReference type="PROSITE" id="PS51192"/>
    </source>
</evidence>
<keyword evidence="12 16" id="KW-0653">Protein transport</keyword>
<comment type="similarity">
    <text evidence="3 16 17">Belongs to the SecA family.</text>
</comment>
<feature type="compositionally biased region" description="Basic and acidic residues" evidence="18">
    <location>
        <begin position="589"/>
        <end position="599"/>
    </location>
</feature>
<evidence type="ECO:0000259" key="21">
    <source>
        <dbReference type="PROSITE" id="PS51196"/>
    </source>
</evidence>
<evidence type="ECO:0000256" key="4">
    <source>
        <dbReference type="ARBA" id="ARBA00022448"/>
    </source>
</evidence>
<comment type="subunit">
    <text evidence="16">Monomer and homodimer. Part of the essential Sec protein translocation apparatus which comprises SecA, SecYEG and auxiliary proteins SecDF-YajC and YidC.</text>
</comment>
<dbReference type="Pfam" id="PF01043">
    <property type="entry name" value="SecA_PP_bind"/>
    <property type="match status" value="1"/>
</dbReference>
<dbReference type="Pfam" id="PF21090">
    <property type="entry name" value="P-loop_SecA"/>
    <property type="match status" value="1"/>
</dbReference>
<evidence type="ECO:0000256" key="15">
    <source>
        <dbReference type="ARBA" id="ARBA00023136"/>
    </source>
</evidence>
<keyword evidence="23" id="KW-1185">Reference proteome</keyword>
<evidence type="ECO:0000256" key="14">
    <source>
        <dbReference type="ARBA" id="ARBA00023010"/>
    </source>
</evidence>
<dbReference type="EMBL" id="CP121472">
    <property type="protein sequence ID" value="WPL16064.1"/>
    <property type="molecule type" value="Genomic_DNA"/>
</dbReference>
<evidence type="ECO:0000313" key="22">
    <source>
        <dbReference type="EMBL" id="WPL16064.1"/>
    </source>
</evidence>
<dbReference type="EC" id="7.4.2.8" evidence="16"/>
<keyword evidence="13 16" id="KW-1278">Translocase</keyword>
<keyword evidence="14 16" id="KW-0811">Translocation</keyword>
<dbReference type="InterPro" id="IPR014018">
    <property type="entry name" value="SecA_motor_DEAD"/>
</dbReference>
<keyword evidence="5 16" id="KW-1003">Cell membrane</keyword>
<evidence type="ECO:0000256" key="6">
    <source>
        <dbReference type="ARBA" id="ARBA00022490"/>
    </source>
</evidence>
<feature type="compositionally biased region" description="Low complexity" evidence="18">
    <location>
        <begin position="895"/>
        <end position="908"/>
    </location>
</feature>
<dbReference type="InterPro" id="IPR044722">
    <property type="entry name" value="SecA_SF2_C"/>
</dbReference>
<keyword evidence="6 16" id="KW-0963">Cytoplasm</keyword>
<dbReference type="PROSITE" id="PS51194">
    <property type="entry name" value="HELICASE_CTER"/>
    <property type="match status" value="1"/>
</dbReference>
<keyword evidence="15 16" id="KW-0472">Membrane</keyword>
<accession>A0ABZ0S6X6</accession>
<dbReference type="Pfam" id="PF07517">
    <property type="entry name" value="SecA_DEAD"/>
    <property type="match status" value="1"/>
</dbReference>
<dbReference type="Pfam" id="PF07516">
    <property type="entry name" value="SecA_SW"/>
    <property type="match status" value="1"/>
</dbReference>
<dbReference type="InterPro" id="IPR014001">
    <property type="entry name" value="Helicase_ATP-bd"/>
</dbReference>
<dbReference type="Gene3D" id="3.90.1440.10">
    <property type="entry name" value="SecA, preprotein cross-linking domain"/>
    <property type="match status" value="1"/>
</dbReference>
<evidence type="ECO:0000256" key="10">
    <source>
        <dbReference type="ARBA" id="ARBA00022833"/>
    </source>
</evidence>
<feature type="binding site" evidence="16">
    <location>
        <position position="542"/>
    </location>
    <ligand>
        <name>ATP</name>
        <dbReference type="ChEBI" id="CHEBI:30616"/>
    </ligand>
</feature>
<evidence type="ECO:0000256" key="18">
    <source>
        <dbReference type="SAM" id="MobiDB-lite"/>
    </source>
</evidence>
<dbReference type="Gene3D" id="1.10.3060.10">
    <property type="entry name" value="Helical scaffold and wing domains of SecA"/>
    <property type="match status" value="1"/>
</dbReference>
<evidence type="ECO:0000256" key="9">
    <source>
        <dbReference type="ARBA" id="ARBA00022741"/>
    </source>
</evidence>
<dbReference type="SUPFAM" id="SSF52540">
    <property type="entry name" value="P-loop containing nucleoside triphosphate hydrolases"/>
    <property type="match status" value="2"/>
</dbReference>
<organism evidence="22 23">
    <name type="scientific">Thiorhodovibrio winogradskyi</name>
    <dbReference type="NCBI Taxonomy" id="77007"/>
    <lineage>
        <taxon>Bacteria</taxon>
        <taxon>Pseudomonadati</taxon>
        <taxon>Pseudomonadota</taxon>
        <taxon>Gammaproteobacteria</taxon>
        <taxon>Chromatiales</taxon>
        <taxon>Chromatiaceae</taxon>
        <taxon>Thiorhodovibrio</taxon>
    </lineage>
</organism>
<feature type="binding site" evidence="16">
    <location>
        <begin position="105"/>
        <end position="109"/>
    </location>
    <ligand>
        <name>ATP</name>
        <dbReference type="ChEBI" id="CHEBI:30616"/>
    </ligand>
</feature>
<evidence type="ECO:0000256" key="5">
    <source>
        <dbReference type="ARBA" id="ARBA00022475"/>
    </source>
</evidence>
<comment type="cofactor">
    <cofactor evidence="1">
        <name>Zn(2+)</name>
        <dbReference type="ChEBI" id="CHEBI:29105"/>
    </cofactor>
</comment>
<comment type="subcellular location">
    <subcellularLocation>
        <location evidence="16">Cell membrane</location>
        <topology evidence="16">Peripheral membrane protein</topology>
        <orientation evidence="16">Cytoplasmic side</orientation>
    </subcellularLocation>
    <subcellularLocation>
        <location evidence="16">Cytoplasm</location>
    </subcellularLocation>
    <subcellularLocation>
        <location evidence="2">Membrane</location>
        <topology evidence="2">Peripheral membrane protein</topology>
    </subcellularLocation>
    <text evidence="16">Distribution is 50-50.</text>
</comment>
<dbReference type="HAMAP" id="MF_01382">
    <property type="entry name" value="SecA"/>
    <property type="match status" value="1"/>
</dbReference>
<dbReference type="SMART" id="SM00957">
    <property type="entry name" value="SecA_DEAD"/>
    <property type="match status" value="1"/>
</dbReference>
<feature type="region of interest" description="Disordered" evidence="18">
    <location>
        <begin position="889"/>
        <end position="957"/>
    </location>
</feature>
<name>A0ABZ0S6X6_9GAMM</name>
<evidence type="ECO:0000256" key="13">
    <source>
        <dbReference type="ARBA" id="ARBA00022967"/>
    </source>
</evidence>
<comment type="function">
    <text evidence="16">Part of the Sec protein translocase complex. Interacts with the SecYEG preprotein conducting channel. Has a central role in coupling the hydrolysis of ATP to the transfer of proteins into and across the cell membrane, serving both as a receptor for the preprotein-SecB complex and as an ATP-driven molecular motor driving the stepwise translocation of polypeptide chains across the membrane.</text>
</comment>
<sequence>MGMNLFKKLFGSRNDRLVKRLLKTAEQVTALEPQLAALPDDALRGKTAEFRERLEQGAKLDDLLAETFALVREAGKRVLGMRHFDVQLVGGMVLHSGKIAEMRTGEGKTLVATLAAYLNALPGKGVHVVTVNDYLARRDAAWMGQVYHFLGLSVGVVNSSGGLGPDSASYLYDPEFEPAAGGSGYRHLRPVTRRETYHADITYGTNNEFGFDYLRDNMAFTPEQRVQRDPFYAIVDEVDSILIDEARTPLIISGPSEGNSDLYLQIDQIVPKLERQEPITNEEGQPDFGPGDYSVDEKARQVYLSEDGHEKVEDMLTELGLLGEGESLYDASNIVLMHHVYAALRAHALFQKNVDYIVRDGQIIIVDEFTGRTMPGRRWSEGLHQAVEAKERVAIQQENQTLASITFQNLFRLYPKLAGMTGTADTEAFEFQQIYGLEVVVIPTNVPMIRADHGDLVYLSQDEKYKAIIEDIKDCVARGQPVLVGTASIETSELVDKLLSAEKIPHEVLNAKQHEREAGIVARAGEPGAVTIATNMAGRGTDIVLGGNLEAELENAEDPVERERIKTDWKARHQQVIDAGGLHVIGTERHESRRIDNQLRGRSGRQGDPGSSRFYLSLRDNLMRIFASDRVANMMQKLGMQEGEAIEHPWVSKAIENAQRKVEGRNFDIRKQLLDYDDVANDQRKVIYRQRRELMDATEVSETIEAMRQDVLGRLIDQHIPRHSLEEQWDVPGLTQALVDEFGGDWPIQQWLDRDDELHEESLRQRIDDELARRYRDKKDQVGEENFRQVEKAVMLQTLDTQWKEHLAQMDYLRQGIHLRGYAQKNPKQEYKREAFQMFSALLDSIKQDVIRTLARMQVQMPPELSSLAERQFDRERAFEFKHESFGGLGSGPVSGAESETASGAAGEPELARETGGGTESASDQQPFVRAGRKIGRNEPCPCGSGKKYKQCHGKLG</sequence>
<proteinExistence type="inferred from homology"/>
<dbReference type="NCBIfam" id="TIGR00963">
    <property type="entry name" value="secA"/>
    <property type="match status" value="1"/>
</dbReference>
<dbReference type="SUPFAM" id="SSF81767">
    <property type="entry name" value="Pre-protein crosslinking domain of SecA"/>
    <property type="match status" value="1"/>
</dbReference>
<feature type="region of interest" description="Disordered" evidence="18">
    <location>
        <begin position="589"/>
        <end position="611"/>
    </location>
</feature>
<dbReference type="InterPro" id="IPR011116">
    <property type="entry name" value="SecA_Wing/Scaffold"/>
</dbReference>
<evidence type="ECO:0000256" key="16">
    <source>
        <dbReference type="HAMAP-Rule" id="MF_01382"/>
    </source>
</evidence>
<evidence type="ECO:0000256" key="17">
    <source>
        <dbReference type="RuleBase" id="RU003874"/>
    </source>
</evidence>
<evidence type="ECO:0000256" key="2">
    <source>
        <dbReference type="ARBA" id="ARBA00004170"/>
    </source>
</evidence>
<keyword evidence="8" id="KW-0479">Metal-binding</keyword>
<dbReference type="CDD" id="cd18803">
    <property type="entry name" value="SF2_C_secA"/>
    <property type="match status" value="1"/>
</dbReference>
<dbReference type="InterPro" id="IPR001650">
    <property type="entry name" value="Helicase_C-like"/>
</dbReference>
<evidence type="ECO:0000256" key="1">
    <source>
        <dbReference type="ARBA" id="ARBA00001947"/>
    </source>
</evidence>
<dbReference type="Pfam" id="PF02810">
    <property type="entry name" value="SEC-C"/>
    <property type="match status" value="1"/>
</dbReference>
<gene>
    <name evidence="16" type="primary">secA</name>
    <name evidence="22" type="ORF">Thiowin_00997</name>
</gene>
<dbReference type="InterPro" id="IPR027417">
    <property type="entry name" value="P-loop_NTPase"/>
</dbReference>
<dbReference type="PROSITE" id="PS51196">
    <property type="entry name" value="SECA_MOTOR_DEAD"/>
    <property type="match status" value="1"/>
</dbReference>
<evidence type="ECO:0000313" key="23">
    <source>
        <dbReference type="Proteomes" id="UP001432180"/>
    </source>
</evidence>
<dbReference type="SMART" id="SM00958">
    <property type="entry name" value="SecA_PP_bind"/>
    <property type="match status" value="1"/>
</dbReference>
<evidence type="ECO:0000256" key="8">
    <source>
        <dbReference type="ARBA" id="ARBA00022723"/>
    </source>
</evidence>
<feature type="binding site" evidence="16">
    <location>
        <position position="87"/>
    </location>
    <ligand>
        <name>ATP</name>
        <dbReference type="ChEBI" id="CHEBI:30616"/>
    </ligand>
</feature>
<keyword evidence="11 16" id="KW-0067">ATP-binding</keyword>
<dbReference type="PANTHER" id="PTHR30612:SF0">
    <property type="entry name" value="CHLOROPLAST PROTEIN-TRANSPORTING ATPASE"/>
    <property type="match status" value="1"/>
</dbReference>
<dbReference type="PROSITE" id="PS01312">
    <property type="entry name" value="SECA"/>
    <property type="match status" value="1"/>
</dbReference>
<evidence type="ECO:0000256" key="7">
    <source>
        <dbReference type="ARBA" id="ARBA00022519"/>
    </source>
</evidence>
<keyword evidence="7" id="KW-0997">Cell inner membrane</keyword>
<dbReference type="CDD" id="cd17928">
    <property type="entry name" value="DEXDc_SecA"/>
    <property type="match status" value="1"/>
</dbReference>
<feature type="domain" description="SecA family profile" evidence="21">
    <location>
        <begin position="3"/>
        <end position="647"/>
    </location>
</feature>
<dbReference type="InterPro" id="IPR020937">
    <property type="entry name" value="SecA_CS"/>
</dbReference>
<keyword evidence="10" id="KW-0862">Zinc</keyword>
<dbReference type="InterPro" id="IPR036670">
    <property type="entry name" value="SecA_X-link_sf"/>
</dbReference>
<dbReference type="PRINTS" id="PR00906">
    <property type="entry name" value="SECA"/>
</dbReference>
<dbReference type="InterPro" id="IPR036266">
    <property type="entry name" value="SecA_Wing/Scaffold_sf"/>
</dbReference>
<evidence type="ECO:0000256" key="12">
    <source>
        <dbReference type="ARBA" id="ARBA00022927"/>
    </source>
</evidence>
<dbReference type="InterPro" id="IPR011115">
    <property type="entry name" value="SecA_DEAD"/>
</dbReference>
<dbReference type="InterPro" id="IPR000185">
    <property type="entry name" value="SecA"/>
</dbReference>
<evidence type="ECO:0000256" key="3">
    <source>
        <dbReference type="ARBA" id="ARBA00007650"/>
    </source>
</evidence>
<dbReference type="InterPro" id="IPR004027">
    <property type="entry name" value="SEC_C_motif"/>
</dbReference>